<feature type="region of interest" description="Disordered" evidence="1">
    <location>
        <begin position="105"/>
        <end position="130"/>
    </location>
</feature>
<evidence type="ECO:0000313" key="2">
    <source>
        <dbReference type="EMBL" id="KAJ7755131.1"/>
    </source>
</evidence>
<feature type="compositionally biased region" description="Low complexity" evidence="1">
    <location>
        <begin position="46"/>
        <end position="61"/>
    </location>
</feature>
<keyword evidence="3" id="KW-1185">Reference proteome</keyword>
<reference evidence="2" key="1">
    <citation type="submission" date="2023-03" db="EMBL/GenBank/DDBJ databases">
        <title>Massive genome expansion in bonnet fungi (Mycena s.s.) driven by repeated elements and novel gene families across ecological guilds.</title>
        <authorList>
            <consortium name="Lawrence Berkeley National Laboratory"/>
            <person name="Harder C.B."/>
            <person name="Miyauchi S."/>
            <person name="Viragh M."/>
            <person name="Kuo A."/>
            <person name="Thoen E."/>
            <person name="Andreopoulos B."/>
            <person name="Lu D."/>
            <person name="Skrede I."/>
            <person name="Drula E."/>
            <person name="Henrissat B."/>
            <person name="Morin E."/>
            <person name="Kohler A."/>
            <person name="Barry K."/>
            <person name="LaButti K."/>
            <person name="Morin E."/>
            <person name="Salamov A."/>
            <person name="Lipzen A."/>
            <person name="Mereny Z."/>
            <person name="Hegedus B."/>
            <person name="Baldrian P."/>
            <person name="Stursova M."/>
            <person name="Weitz H."/>
            <person name="Taylor A."/>
            <person name="Grigoriev I.V."/>
            <person name="Nagy L.G."/>
            <person name="Martin F."/>
            <person name="Kauserud H."/>
        </authorList>
    </citation>
    <scope>NUCLEOTIDE SEQUENCE</scope>
    <source>
        <strain evidence="2">CBHHK182m</strain>
    </source>
</reference>
<evidence type="ECO:0000256" key="1">
    <source>
        <dbReference type="SAM" id="MobiDB-lite"/>
    </source>
</evidence>
<feature type="region of interest" description="Disordered" evidence="1">
    <location>
        <begin position="37"/>
        <end position="69"/>
    </location>
</feature>
<dbReference type="AlphaFoldDB" id="A0AAD7J1T5"/>
<name>A0AAD7J1T5_9AGAR</name>
<evidence type="ECO:0000313" key="3">
    <source>
        <dbReference type="Proteomes" id="UP001215598"/>
    </source>
</evidence>
<organism evidence="2 3">
    <name type="scientific">Mycena metata</name>
    <dbReference type="NCBI Taxonomy" id="1033252"/>
    <lineage>
        <taxon>Eukaryota</taxon>
        <taxon>Fungi</taxon>
        <taxon>Dikarya</taxon>
        <taxon>Basidiomycota</taxon>
        <taxon>Agaricomycotina</taxon>
        <taxon>Agaricomycetes</taxon>
        <taxon>Agaricomycetidae</taxon>
        <taxon>Agaricales</taxon>
        <taxon>Marasmiineae</taxon>
        <taxon>Mycenaceae</taxon>
        <taxon>Mycena</taxon>
    </lineage>
</organism>
<feature type="compositionally biased region" description="Polar residues" evidence="1">
    <location>
        <begin position="173"/>
        <end position="183"/>
    </location>
</feature>
<dbReference type="EMBL" id="JARKIB010000050">
    <property type="protein sequence ID" value="KAJ7755131.1"/>
    <property type="molecule type" value="Genomic_DNA"/>
</dbReference>
<sequence>MPARALAQVMDFLPPPALLQPDDKDDVLAMGEDTVAAHPREGLESTTAKAAPPRATTPTAVPRDRPSYQVIPPSVLNACGGQEGGIKEQGGTVKVTGKLGNTEEDQEHMAIPPPCAVPRRDRLSAKPSTRLSRKALLQRPYLVLRGRERCIRVYLPRRKWRREGLGGRGRQGQVHSQSSSSPWTREDVGERQLRLYGRPSELGGPLIGERSFVEKHRVCPER</sequence>
<gene>
    <name evidence="2" type="ORF">B0H16DRAFT_1458684</name>
</gene>
<proteinExistence type="predicted"/>
<comment type="caution">
    <text evidence="2">The sequence shown here is derived from an EMBL/GenBank/DDBJ whole genome shotgun (WGS) entry which is preliminary data.</text>
</comment>
<accession>A0AAD7J1T5</accession>
<protein>
    <submittedName>
        <fullName evidence="2">Uncharacterized protein</fullName>
    </submittedName>
</protein>
<dbReference type="Proteomes" id="UP001215598">
    <property type="component" value="Unassembled WGS sequence"/>
</dbReference>
<feature type="region of interest" description="Disordered" evidence="1">
    <location>
        <begin position="164"/>
        <end position="188"/>
    </location>
</feature>